<dbReference type="Gene3D" id="3.90.640.10">
    <property type="entry name" value="Actin, Chain A, domain 4"/>
    <property type="match status" value="1"/>
</dbReference>
<dbReference type="Pfam" id="PF00012">
    <property type="entry name" value="HSP70"/>
    <property type="match status" value="1"/>
</dbReference>
<evidence type="ECO:0000256" key="3">
    <source>
        <dbReference type="ARBA" id="ARBA00022840"/>
    </source>
</evidence>
<dbReference type="InterPro" id="IPR015943">
    <property type="entry name" value="WD40/YVTN_repeat-like_dom_sf"/>
</dbReference>
<dbReference type="Proteomes" id="UP000823521">
    <property type="component" value="Unassembled WGS sequence"/>
</dbReference>
<evidence type="ECO:0000259" key="7">
    <source>
        <dbReference type="Pfam" id="PF13360"/>
    </source>
</evidence>
<keyword evidence="5" id="KW-0143">Chaperone</keyword>
<dbReference type="Gene3D" id="2.130.10.10">
    <property type="entry name" value="YVTN repeat-like/Quinoprotein amine dehydrogenase"/>
    <property type="match status" value="1"/>
</dbReference>
<proteinExistence type="inferred from homology"/>
<dbReference type="SUPFAM" id="SSF53067">
    <property type="entry name" value="Actin-like ATPase domain"/>
    <property type="match status" value="2"/>
</dbReference>
<keyword evidence="6" id="KW-0472">Membrane</keyword>
<name>A0ABS3VR12_MICEH</name>
<dbReference type="PANTHER" id="PTHR42749:SF1">
    <property type="entry name" value="CELL SHAPE-DETERMINING PROTEIN MREB"/>
    <property type="match status" value="1"/>
</dbReference>
<keyword evidence="6" id="KW-1133">Transmembrane helix</keyword>
<feature type="domain" description="Pyrrolo-quinoline quinone repeat" evidence="7">
    <location>
        <begin position="523"/>
        <end position="628"/>
    </location>
</feature>
<dbReference type="InterPro" id="IPR013126">
    <property type="entry name" value="Hsp_70_fam"/>
</dbReference>
<dbReference type="SUPFAM" id="SSF50998">
    <property type="entry name" value="Quinoprotein alcohol dehydrogenase-like"/>
    <property type="match status" value="1"/>
</dbReference>
<keyword evidence="2" id="KW-0547">Nucleotide-binding</keyword>
<evidence type="ECO:0000313" key="8">
    <source>
        <dbReference type="EMBL" id="MBO4206980.1"/>
    </source>
</evidence>
<organism evidence="8 9">
    <name type="scientific">Micromonospora echinofusca</name>
    <dbReference type="NCBI Taxonomy" id="47858"/>
    <lineage>
        <taxon>Bacteria</taxon>
        <taxon>Bacillati</taxon>
        <taxon>Actinomycetota</taxon>
        <taxon>Actinomycetes</taxon>
        <taxon>Micromonosporales</taxon>
        <taxon>Micromonosporaceae</taxon>
        <taxon>Micromonospora</taxon>
    </lineage>
</organism>
<evidence type="ECO:0000256" key="5">
    <source>
        <dbReference type="ARBA" id="ARBA00023186"/>
    </source>
</evidence>
<accession>A0ABS3VR12</accession>
<evidence type="ECO:0000256" key="1">
    <source>
        <dbReference type="ARBA" id="ARBA00007381"/>
    </source>
</evidence>
<dbReference type="InterPro" id="IPR002372">
    <property type="entry name" value="PQQ_rpt_dom"/>
</dbReference>
<dbReference type="RefSeq" id="WP_208813879.1">
    <property type="nucleotide sequence ID" value="NZ_WVUH01000095.1"/>
</dbReference>
<dbReference type="InterPro" id="IPR011047">
    <property type="entry name" value="Quinoprotein_ADH-like_sf"/>
</dbReference>
<keyword evidence="9" id="KW-1185">Reference proteome</keyword>
<dbReference type="InterPro" id="IPR043129">
    <property type="entry name" value="ATPase_NBD"/>
</dbReference>
<reference evidence="8 9" key="1">
    <citation type="submission" date="2019-12" db="EMBL/GenBank/DDBJ databases">
        <title>Whole genome sequencing of endophytic Actinobacterium Micromonospora sp. MPMI6T.</title>
        <authorList>
            <person name="Evv R."/>
            <person name="Podile A.R."/>
        </authorList>
    </citation>
    <scope>NUCLEOTIDE SEQUENCE [LARGE SCALE GENOMIC DNA]</scope>
    <source>
        <strain evidence="8 9">MPMI6</strain>
    </source>
</reference>
<dbReference type="InterPro" id="IPR018181">
    <property type="entry name" value="Heat_shock_70_CS"/>
</dbReference>
<keyword evidence="3" id="KW-0067">ATP-binding</keyword>
<feature type="transmembrane region" description="Helical" evidence="6">
    <location>
        <begin position="452"/>
        <end position="471"/>
    </location>
</feature>
<evidence type="ECO:0000256" key="6">
    <source>
        <dbReference type="SAM" id="Phobius"/>
    </source>
</evidence>
<gene>
    <name evidence="8" type="ORF">GSF22_13325</name>
</gene>
<sequence length="894" mass="93716">MTGQYAGHALGVDLGTSNTVAVLRAPDGRTRPLLVDGQPIMPSGVYADASGRLHVGRDAQRLAQADPSRFEPHPKRQVDAGTVLLGDREYTPAELFAAILGAVAHAAVEAVGFLPPAVLTYPASWGTRRRQVLVDALTGAGWPPPAAPGDPVGTRLVPEPAAAARYFTDVLHRPVPVGSALAVFDFGGGTLDVAVVRNGGTDPDGRPRFEVACSGGLADLGGLDLDAALVDQLGTVLASTEPDAWQRLGTPESAAQLRDRRQFWAGVRDAKEMLSRSAAAPVVVPGVDHAAHLTRDELEQVAAPLVRRAVAETGAVIAASGVPREGLAGLFLVGGSSRVPLVARLLHAELGIAPTVLEQPELPVAEGALAMLPSSTPPARTPAAAVPPVPPPGAVAAPPVPPPGAAAVPSVPSPGAAPPPGFTVSVPPPGVAVPAPPPHPVGRRWGRRRVRVVVAAVLALAGVVTAAVLYLTRDGYSDLDFTSASEIGRVPIAGDSPSAVFTALLDDRAYVAYQRPEDNRLDVRAIRADDPGDERWHRQTTTAAERWARIVALPGALAAVPDLYSNDQGDLVVLDGADGTQRWTRRIGGDDGLLFFDEVAVLVDRVGERLVGLRLRDGRELWTLPNPRGDYGTETVVYPVTGPDELGGPADLGGGVLTPLRGDDRRLVQVGADRSVRVVDPVSGRVVKSRPNVADRDDLVVAHDGTLFVATDEGGYRLVAYDLGSLGEPVNLYTAQNGRTRPKSLSACGGKRVCLLEVTDFDAASTQVVVTGVGQETRRWDAPGSTVLVPVGDHVLTRNPAPEPRSTLFGVDGAKLRERDGVAVRLDGGNLLVFADEPASYPADQSVAGLPVGSARPVELGQLREVRATSCSWNPRVIVCPSRSDFVFYRFTEE</sequence>
<dbReference type="EMBL" id="WVUH01000095">
    <property type="protein sequence ID" value="MBO4206980.1"/>
    <property type="molecule type" value="Genomic_DNA"/>
</dbReference>
<dbReference type="Gene3D" id="3.30.420.40">
    <property type="match status" value="2"/>
</dbReference>
<dbReference type="Pfam" id="PF13360">
    <property type="entry name" value="PQQ_2"/>
    <property type="match status" value="1"/>
</dbReference>
<keyword evidence="6" id="KW-0812">Transmembrane</keyword>
<dbReference type="PROSITE" id="PS01036">
    <property type="entry name" value="HSP70_3"/>
    <property type="match status" value="1"/>
</dbReference>
<evidence type="ECO:0000256" key="4">
    <source>
        <dbReference type="ARBA" id="ARBA00023016"/>
    </source>
</evidence>
<dbReference type="PRINTS" id="PR00301">
    <property type="entry name" value="HEATSHOCK70"/>
</dbReference>
<dbReference type="PANTHER" id="PTHR42749">
    <property type="entry name" value="CELL SHAPE-DETERMINING PROTEIN MREB"/>
    <property type="match status" value="1"/>
</dbReference>
<keyword evidence="4" id="KW-0346">Stress response</keyword>
<evidence type="ECO:0000256" key="2">
    <source>
        <dbReference type="ARBA" id="ARBA00022741"/>
    </source>
</evidence>
<evidence type="ECO:0000313" key="9">
    <source>
        <dbReference type="Proteomes" id="UP000823521"/>
    </source>
</evidence>
<comment type="caution">
    <text evidence="8">The sequence shown here is derived from an EMBL/GenBank/DDBJ whole genome shotgun (WGS) entry which is preliminary data.</text>
</comment>
<comment type="similarity">
    <text evidence="1">Belongs to the heat shock protein 70 family.</text>
</comment>
<protein>
    <submittedName>
        <fullName evidence="8">Hsp70 family protein</fullName>
    </submittedName>
</protein>